<dbReference type="RefSeq" id="XP_013906356.1">
    <property type="nucleotide sequence ID" value="XM_014050902.1"/>
</dbReference>
<dbReference type="GO" id="GO:0005666">
    <property type="term" value="C:RNA polymerase III complex"/>
    <property type="evidence" value="ECO:0007669"/>
    <property type="project" value="TreeGrafter"/>
</dbReference>
<organism evidence="2 3">
    <name type="scientific">Monoraphidium neglectum</name>
    <dbReference type="NCBI Taxonomy" id="145388"/>
    <lineage>
        <taxon>Eukaryota</taxon>
        <taxon>Viridiplantae</taxon>
        <taxon>Chlorophyta</taxon>
        <taxon>core chlorophytes</taxon>
        <taxon>Chlorophyceae</taxon>
        <taxon>CS clade</taxon>
        <taxon>Sphaeropleales</taxon>
        <taxon>Selenastraceae</taxon>
        <taxon>Monoraphidium</taxon>
    </lineage>
</organism>
<feature type="compositionally biased region" description="Basic and acidic residues" evidence="1">
    <location>
        <begin position="93"/>
        <end position="102"/>
    </location>
</feature>
<evidence type="ECO:0000256" key="1">
    <source>
        <dbReference type="SAM" id="MobiDB-lite"/>
    </source>
</evidence>
<dbReference type="InterPro" id="IPR006886">
    <property type="entry name" value="RNA_pol_III_Rpc5"/>
</dbReference>
<dbReference type="STRING" id="145388.A0A0D2N4U5"/>
<evidence type="ECO:0000313" key="3">
    <source>
        <dbReference type="Proteomes" id="UP000054498"/>
    </source>
</evidence>
<dbReference type="GeneID" id="25726726"/>
<dbReference type="OrthoDB" id="340681at2759"/>
<accession>A0A0D2N4U5</accession>
<feature type="non-terminal residue" evidence="2">
    <location>
        <position position="310"/>
    </location>
</feature>
<reference evidence="2 3" key="1">
    <citation type="journal article" date="2013" name="BMC Genomics">
        <title>Reconstruction of the lipid metabolism for the microalga Monoraphidium neglectum from its genome sequence reveals characteristics suitable for biofuel production.</title>
        <authorList>
            <person name="Bogen C."/>
            <person name="Al-Dilaimi A."/>
            <person name="Albersmeier A."/>
            <person name="Wichmann J."/>
            <person name="Grundmann M."/>
            <person name="Rupp O."/>
            <person name="Lauersen K.J."/>
            <person name="Blifernez-Klassen O."/>
            <person name="Kalinowski J."/>
            <person name="Goesmann A."/>
            <person name="Mussgnug J.H."/>
            <person name="Kruse O."/>
        </authorList>
    </citation>
    <scope>NUCLEOTIDE SEQUENCE [LARGE SCALE GENOMIC DNA]</scope>
    <source>
        <strain evidence="2 3">SAG 48.87</strain>
    </source>
</reference>
<proteinExistence type="predicted"/>
<name>A0A0D2N4U5_9CHLO</name>
<feature type="region of interest" description="Disordered" evidence="1">
    <location>
        <begin position="1"/>
        <end position="22"/>
    </location>
</feature>
<sequence>MLSLSEAAASGAPAQPSLDLPPDDKVVASLDVVVCSATDALGGRVVLLQQPLRGAWRPYDLPRAAAARMRPKARRMEFELPLQTAGPNYNKSYGDERPEGKPKRGGGSRSKVKAEDGGEEADGKPGGRKGDAAGPMERLLLRSQPVEEGGGDYAIGVVRGGRLLLVPVDYALQLRPHLAHLSIPSAEGKAGGGGGGGGGGKGRGGGAAGDSDHGGDEDEEGGGLVEIEVQVKRRETERQQAARLKSYSHLQAEEEAEEWRRLQVTEAGGARLWATIEPQRGAEAAAAPLAALSREDYLELVTPGAGGPGA</sequence>
<feature type="compositionally biased region" description="Gly residues" evidence="1">
    <location>
        <begin position="189"/>
        <end position="208"/>
    </location>
</feature>
<feature type="region of interest" description="Disordered" evidence="1">
    <location>
        <begin position="78"/>
        <end position="134"/>
    </location>
</feature>
<dbReference type="Pfam" id="PF04801">
    <property type="entry name" value="RPC5"/>
    <property type="match status" value="1"/>
</dbReference>
<dbReference type="GO" id="GO:0042797">
    <property type="term" value="P:tRNA transcription by RNA polymerase III"/>
    <property type="evidence" value="ECO:0007669"/>
    <property type="project" value="TreeGrafter"/>
</dbReference>
<keyword evidence="3" id="KW-1185">Reference proteome</keyword>
<evidence type="ECO:0000313" key="2">
    <source>
        <dbReference type="EMBL" id="KIZ07337.1"/>
    </source>
</evidence>
<feature type="region of interest" description="Disordered" evidence="1">
    <location>
        <begin position="185"/>
        <end position="224"/>
    </location>
</feature>
<evidence type="ECO:0008006" key="4">
    <source>
        <dbReference type="Google" id="ProtNLM"/>
    </source>
</evidence>
<dbReference type="EMBL" id="KK100271">
    <property type="protein sequence ID" value="KIZ07337.1"/>
    <property type="molecule type" value="Genomic_DNA"/>
</dbReference>
<gene>
    <name evidence="2" type="ORF">MNEG_0608</name>
</gene>
<dbReference type="Proteomes" id="UP000054498">
    <property type="component" value="Unassembled WGS sequence"/>
</dbReference>
<dbReference type="PANTHER" id="PTHR12069:SF0">
    <property type="entry name" value="DNA-DIRECTED RNA POLYMERASE III SUBUNIT RPC5"/>
    <property type="match status" value="1"/>
</dbReference>
<feature type="compositionally biased region" description="Basic and acidic residues" evidence="1">
    <location>
        <begin position="112"/>
        <end position="131"/>
    </location>
</feature>
<dbReference type="KEGG" id="mng:MNEG_0608"/>
<dbReference type="AlphaFoldDB" id="A0A0D2N4U5"/>
<dbReference type="PANTHER" id="PTHR12069">
    <property type="entry name" value="DNA-DIRECTED RNA POLYMERASES III 80 KDA POLYPEPTIDE RNA POLYMERASE III SUBUNIT 5"/>
    <property type="match status" value="1"/>
</dbReference>
<protein>
    <recommendedName>
        <fullName evidence="4">DNA-directed RNA polymerase III subunit RPC5</fullName>
    </recommendedName>
</protein>